<dbReference type="InterPro" id="IPR047057">
    <property type="entry name" value="MerR_fam"/>
</dbReference>
<dbReference type="SMART" id="SM00422">
    <property type="entry name" value="HTH_MERR"/>
    <property type="match status" value="1"/>
</dbReference>
<comment type="caution">
    <text evidence="6">The sequence shown here is derived from an EMBL/GenBank/DDBJ whole genome shotgun (WGS) entry which is preliminary data.</text>
</comment>
<dbReference type="PROSITE" id="PS50937">
    <property type="entry name" value="HTH_MERR_2"/>
    <property type="match status" value="1"/>
</dbReference>
<dbReference type="Gene3D" id="1.10.1660.10">
    <property type="match status" value="1"/>
</dbReference>
<evidence type="ECO:0000256" key="3">
    <source>
        <dbReference type="ARBA" id="ARBA00023163"/>
    </source>
</evidence>
<dbReference type="InterPro" id="IPR000551">
    <property type="entry name" value="MerR-type_HTH_dom"/>
</dbReference>
<sequence length="298" mass="32693">MNKTTPLYTASEVEERAGIAANTLRQWERRYGIPNPSRAANGYRLYSQNDLECIQFIQAHIENGVTVSRAVELLKSQQNPEASETQTGEHTKVVQDLVDVCLKSDQNRALQLLNYASISFTVEDVLLKIIEPTLTRMGELWAQGHITVAEEHQATAFLRGRIQILLDLLGQPLDGPRVIVACAPGEHHEIGPLMISVLLRKRGVQVHYIGANTPLDDLVHYATNHQGDGILISVGLAANTDILKLHASSLKQLKIPVFMGGALINAEPALAEEFGGKYLGADTLHAVEQMVQMLEGVV</sequence>
<evidence type="ECO:0000259" key="4">
    <source>
        <dbReference type="PROSITE" id="PS50937"/>
    </source>
</evidence>
<evidence type="ECO:0000256" key="1">
    <source>
        <dbReference type="ARBA" id="ARBA00023015"/>
    </source>
</evidence>
<dbReference type="PANTHER" id="PTHR30204:SF67">
    <property type="entry name" value="HTH-TYPE TRANSCRIPTIONAL REGULATOR MLRA-RELATED"/>
    <property type="match status" value="1"/>
</dbReference>
<keyword evidence="3" id="KW-0804">Transcription</keyword>
<protein>
    <submittedName>
        <fullName evidence="6">MerR family transcriptional regulator</fullName>
    </submittedName>
</protein>
<dbReference type="PANTHER" id="PTHR30204">
    <property type="entry name" value="REDOX-CYCLING DRUG-SENSING TRANSCRIPTIONAL ACTIVATOR SOXR"/>
    <property type="match status" value="1"/>
</dbReference>
<evidence type="ECO:0000313" key="7">
    <source>
        <dbReference type="Proteomes" id="UP000632222"/>
    </source>
</evidence>
<dbReference type="Pfam" id="PF02310">
    <property type="entry name" value="B12-binding"/>
    <property type="match status" value="1"/>
</dbReference>
<gene>
    <name evidence="6" type="ORF">GCM10008938_15870</name>
</gene>
<dbReference type="CDD" id="cd01104">
    <property type="entry name" value="HTH_MlrA-CarA"/>
    <property type="match status" value="1"/>
</dbReference>
<accession>A0ABQ2CZ63</accession>
<evidence type="ECO:0000256" key="2">
    <source>
        <dbReference type="ARBA" id="ARBA00023125"/>
    </source>
</evidence>
<feature type="domain" description="B12-binding" evidence="5">
    <location>
        <begin position="175"/>
        <end position="298"/>
    </location>
</feature>
<keyword evidence="2" id="KW-0238">DNA-binding</keyword>
<dbReference type="InterPro" id="IPR009061">
    <property type="entry name" value="DNA-bd_dom_put_sf"/>
</dbReference>
<feature type="domain" description="HTH merR-type" evidence="4">
    <location>
        <begin position="7"/>
        <end position="76"/>
    </location>
</feature>
<dbReference type="CDD" id="cd02065">
    <property type="entry name" value="B12-binding_like"/>
    <property type="match status" value="1"/>
</dbReference>
<dbReference type="Pfam" id="PF02607">
    <property type="entry name" value="B12-binding_2"/>
    <property type="match status" value="1"/>
</dbReference>
<reference evidence="7" key="1">
    <citation type="journal article" date="2019" name="Int. J. Syst. Evol. Microbiol.">
        <title>The Global Catalogue of Microorganisms (GCM) 10K type strain sequencing project: providing services to taxonomists for standard genome sequencing and annotation.</title>
        <authorList>
            <consortium name="The Broad Institute Genomics Platform"/>
            <consortium name="The Broad Institute Genome Sequencing Center for Infectious Disease"/>
            <person name="Wu L."/>
            <person name="Ma J."/>
        </authorList>
    </citation>
    <scope>NUCLEOTIDE SEQUENCE [LARGE SCALE GENOMIC DNA]</scope>
    <source>
        <strain evidence="7">JCM 14370</strain>
    </source>
</reference>
<dbReference type="Pfam" id="PF13411">
    <property type="entry name" value="MerR_1"/>
    <property type="match status" value="1"/>
</dbReference>
<dbReference type="InterPro" id="IPR003759">
    <property type="entry name" value="Cbl-bd_cap"/>
</dbReference>
<dbReference type="RefSeq" id="WP_189002131.1">
    <property type="nucleotide sequence ID" value="NZ_BMOD01000004.1"/>
</dbReference>
<dbReference type="PROSITE" id="PS51332">
    <property type="entry name" value="B12_BINDING"/>
    <property type="match status" value="1"/>
</dbReference>
<organism evidence="6 7">
    <name type="scientific">Deinococcus roseus</name>
    <dbReference type="NCBI Taxonomy" id="392414"/>
    <lineage>
        <taxon>Bacteria</taxon>
        <taxon>Thermotogati</taxon>
        <taxon>Deinococcota</taxon>
        <taxon>Deinococci</taxon>
        <taxon>Deinococcales</taxon>
        <taxon>Deinococcaceae</taxon>
        <taxon>Deinococcus</taxon>
    </lineage>
</organism>
<dbReference type="EMBL" id="BMOD01000004">
    <property type="protein sequence ID" value="GGJ30619.1"/>
    <property type="molecule type" value="Genomic_DNA"/>
</dbReference>
<evidence type="ECO:0000259" key="5">
    <source>
        <dbReference type="PROSITE" id="PS51332"/>
    </source>
</evidence>
<dbReference type="InterPro" id="IPR006158">
    <property type="entry name" value="Cobalamin-bd"/>
</dbReference>
<keyword evidence="7" id="KW-1185">Reference proteome</keyword>
<dbReference type="Gene3D" id="1.10.1240.10">
    <property type="entry name" value="Methionine synthase domain"/>
    <property type="match status" value="1"/>
</dbReference>
<proteinExistence type="predicted"/>
<dbReference type="SUPFAM" id="SSF46955">
    <property type="entry name" value="Putative DNA-binding domain"/>
    <property type="match status" value="1"/>
</dbReference>
<keyword evidence="1" id="KW-0805">Transcription regulation</keyword>
<name>A0ABQ2CZ63_9DEIO</name>
<dbReference type="SUPFAM" id="SSF52242">
    <property type="entry name" value="Cobalamin (vitamin B12)-binding domain"/>
    <property type="match status" value="1"/>
</dbReference>
<dbReference type="Proteomes" id="UP000632222">
    <property type="component" value="Unassembled WGS sequence"/>
</dbReference>
<evidence type="ECO:0000313" key="6">
    <source>
        <dbReference type="EMBL" id="GGJ30619.1"/>
    </source>
</evidence>
<dbReference type="InterPro" id="IPR036724">
    <property type="entry name" value="Cobalamin-bd_sf"/>
</dbReference>
<dbReference type="InterPro" id="IPR036594">
    <property type="entry name" value="Meth_synthase_dom"/>
</dbReference>
<dbReference type="Gene3D" id="3.40.50.280">
    <property type="entry name" value="Cobalamin-binding domain"/>
    <property type="match status" value="1"/>
</dbReference>